<protein>
    <recommendedName>
        <fullName evidence="3">DUF4283 domain-containing protein</fullName>
    </recommendedName>
</protein>
<dbReference type="Proteomes" id="UP001054837">
    <property type="component" value="Unassembled WGS sequence"/>
</dbReference>
<name>A0AAV4Q9I8_9ARAC</name>
<dbReference type="EMBL" id="BPLQ01004175">
    <property type="protein sequence ID" value="GIY06120.1"/>
    <property type="molecule type" value="Genomic_DNA"/>
</dbReference>
<evidence type="ECO:0008006" key="3">
    <source>
        <dbReference type="Google" id="ProtNLM"/>
    </source>
</evidence>
<sequence>MTFETGSLLTQQKASMTWNMEFSPVASASLMWVRLPDIPSVLVPGVHFRVIQGSRAVPDARWLKKKWNVDSLFFISTYSQSVFLSWKLCPAG</sequence>
<proteinExistence type="predicted"/>
<gene>
    <name evidence="1" type="ORF">CDAR_551791</name>
</gene>
<evidence type="ECO:0000313" key="2">
    <source>
        <dbReference type="Proteomes" id="UP001054837"/>
    </source>
</evidence>
<reference evidence="1 2" key="1">
    <citation type="submission" date="2021-06" db="EMBL/GenBank/DDBJ databases">
        <title>Caerostris darwini draft genome.</title>
        <authorList>
            <person name="Kono N."/>
            <person name="Arakawa K."/>
        </authorList>
    </citation>
    <scope>NUCLEOTIDE SEQUENCE [LARGE SCALE GENOMIC DNA]</scope>
</reference>
<keyword evidence="2" id="KW-1185">Reference proteome</keyword>
<comment type="caution">
    <text evidence="1">The sequence shown here is derived from an EMBL/GenBank/DDBJ whole genome shotgun (WGS) entry which is preliminary data.</text>
</comment>
<evidence type="ECO:0000313" key="1">
    <source>
        <dbReference type="EMBL" id="GIY06120.1"/>
    </source>
</evidence>
<organism evidence="1 2">
    <name type="scientific">Caerostris darwini</name>
    <dbReference type="NCBI Taxonomy" id="1538125"/>
    <lineage>
        <taxon>Eukaryota</taxon>
        <taxon>Metazoa</taxon>
        <taxon>Ecdysozoa</taxon>
        <taxon>Arthropoda</taxon>
        <taxon>Chelicerata</taxon>
        <taxon>Arachnida</taxon>
        <taxon>Araneae</taxon>
        <taxon>Araneomorphae</taxon>
        <taxon>Entelegynae</taxon>
        <taxon>Araneoidea</taxon>
        <taxon>Araneidae</taxon>
        <taxon>Caerostris</taxon>
    </lineage>
</organism>
<accession>A0AAV4Q9I8</accession>
<dbReference type="AlphaFoldDB" id="A0AAV4Q9I8"/>